<protein>
    <recommendedName>
        <fullName evidence="2">Transglutaminase-like domain-containing protein</fullName>
    </recommendedName>
</protein>
<dbReference type="PANTHER" id="PTHR42736">
    <property type="entry name" value="PROTEIN-GLUTAMINE GAMMA-GLUTAMYLTRANSFERASE"/>
    <property type="match status" value="1"/>
</dbReference>
<dbReference type="SMART" id="SM00460">
    <property type="entry name" value="TGc"/>
    <property type="match status" value="1"/>
</dbReference>
<evidence type="ECO:0000259" key="2">
    <source>
        <dbReference type="SMART" id="SM00460"/>
    </source>
</evidence>
<feature type="transmembrane region" description="Helical" evidence="1">
    <location>
        <begin position="184"/>
        <end position="201"/>
    </location>
</feature>
<dbReference type="InterPro" id="IPR038765">
    <property type="entry name" value="Papain-like_cys_pep_sf"/>
</dbReference>
<dbReference type="Pfam" id="PF01841">
    <property type="entry name" value="Transglut_core"/>
    <property type="match status" value="1"/>
</dbReference>
<feature type="transmembrane region" description="Helical" evidence="1">
    <location>
        <begin position="133"/>
        <end position="152"/>
    </location>
</feature>
<evidence type="ECO:0000313" key="3">
    <source>
        <dbReference type="EMBL" id="GAA5482008.1"/>
    </source>
</evidence>
<organism evidence="3 4">
    <name type="scientific">Haloferula sargassicola</name>
    <dbReference type="NCBI Taxonomy" id="490096"/>
    <lineage>
        <taxon>Bacteria</taxon>
        <taxon>Pseudomonadati</taxon>
        <taxon>Verrucomicrobiota</taxon>
        <taxon>Verrucomicrobiia</taxon>
        <taxon>Verrucomicrobiales</taxon>
        <taxon>Verrucomicrobiaceae</taxon>
        <taxon>Haloferula</taxon>
    </lineage>
</organism>
<feature type="transmembrane region" description="Helical" evidence="1">
    <location>
        <begin position="158"/>
        <end position="177"/>
    </location>
</feature>
<feature type="transmembrane region" description="Helical" evidence="1">
    <location>
        <begin position="57"/>
        <end position="75"/>
    </location>
</feature>
<dbReference type="InterPro" id="IPR002931">
    <property type="entry name" value="Transglutaminase-like"/>
</dbReference>
<feature type="transmembrane region" description="Helical" evidence="1">
    <location>
        <begin position="577"/>
        <end position="596"/>
    </location>
</feature>
<comment type="caution">
    <text evidence="3">The sequence shown here is derived from an EMBL/GenBank/DDBJ whole genome shotgun (WGS) entry which is preliminary data.</text>
</comment>
<sequence length="707" mass="78784">MAPSTPPPRLLIGAALLLWGAMGGHPVIGLVLALVVEASHWTAVRWKFGHLALQRAWQLSVLLLLLTALLIWISGERYDALPRAFRWLPVVLLPLQFVQNYGMHRTISLTAFSHFLRKKREHARRYGLPFREIRFSFGNTYFLAVLIAASLGENADSAVFYPAAVLLLLGLLLAPLLKRPRRDLIGPLLVLPVAIFAGLKSESIINDLIVRYANSRTRSIGGFSQENQTRIGGLEGVKMSPAIRWRLIPRHGPLPRLLRVASYNYYVNTRWSAIQPPDATGDAGFNELGAYAADPNVLLEDSYRITGRTGDEGYLDGPAASESTLPRCILRGELESGPTLLPLPGDAASIIQAAQNLEINDLGTLRIEPRHPVADALILTRRGTTTARGPWELPESDLTLAPSLEVPRPEQPALRAVVRKLGLDDLPLQEKIDRLRAWFLEDFTYARYGSIPLPPLAEGRSKFITDFLFKLQSGHCEYFATATALILREAGVPTRYASGFAVIERDAKGVALLRGIHAHAWALAWDAERQVWVDVDLTPPDWTGLETPRVPAWQPWLDRLQILRDNFLVWRTKPGHLALVIGLIAVPLLGGGWFIARRLWISRQNVGRHRDGHLRFTRTASPLERLEKAAAKHLGQRPDSVPLAYWLAALRASLSEPADLDRALVLHRQLRFDPHSDPAPLQAELDQLAHRLRPQIRAIGEKPGVRV</sequence>
<dbReference type="SUPFAM" id="SSF54001">
    <property type="entry name" value="Cysteine proteinases"/>
    <property type="match status" value="1"/>
</dbReference>
<accession>A0ABP9UK71</accession>
<keyword evidence="4" id="KW-1185">Reference proteome</keyword>
<dbReference type="EMBL" id="BAABRI010000006">
    <property type="protein sequence ID" value="GAA5482008.1"/>
    <property type="molecule type" value="Genomic_DNA"/>
</dbReference>
<dbReference type="PANTHER" id="PTHR42736:SF1">
    <property type="entry name" value="PROTEIN-GLUTAMINE GAMMA-GLUTAMYLTRANSFERASE"/>
    <property type="match status" value="1"/>
</dbReference>
<evidence type="ECO:0000313" key="4">
    <source>
        <dbReference type="Proteomes" id="UP001476282"/>
    </source>
</evidence>
<keyword evidence="1" id="KW-1133">Transmembrane helix</keyword>
<feature type="domain" description="Transglutaminase-like" evidence="2">
    <location>
        <begin position="468"/>
        <end position="539"/>
    </location>
</feature>
<reference evidence="3 4" key="1">
    <citation type="submission" date="2024-02" db="EMBL/GenBank/DDBJ databases">
        <title>Haloferula sargassicola NBRC 104335.</title>
        <authorList>
            <person name="Ichikawa N."/>
            <person name="Katano-Makiyama Y."/>
            <person name="Hidaka K."/>
        </authorList>
    </citation>
    <scope>NUCLEOTIDE SEQUENCE [LARGE SCALE GENOMIC DNA]</scope>
    <source>
        <strain evidence="3 4">NBRC 104335</strain>
    </source>
</reference>
<keyword evidence="1" id="KW-0812">Transmembrane</keyword>
<dbReference type="RefSeq" id="WP_353566156.1">
    <property type="nucleotide sequence ID" value="NZ_BAABRI010000006.1"/>
</dbReference>
<evidence type="ECO:0000256" key="1">
    <source>
        <dbReference type="SAM" id="Phobius"/>
    </source>
</evidence>
<proteinExistence type="predicted"/>
<name>A0ABP9UK71_9BACT</name>
<dbReference type="Proteomes" id="UP001476282">
    <property type="component" value="Unassembled WGS sequence"/>
</dbReference>
<keyword evidence="1" id="KW-0472">Membrane</keyword>
<dbReference type="InterPro" id="IPR052901">
    <property type="entry name" value="Bact_TGase-like"/>
</dbReference>
<gene>
    <name evidence="3" type="ORF">Hsar01_01223</name>
</gene>
<dbReference type="Gene3D" id="3.10.620.30">
    <property type="match status" value="1"/>
</dbReference>